<keyword evidence="2" id="KW-0812">Transmembrane</keyword>
<evidence type="ECO:0000256" key="2">
    <source>
        <dbReference type="SAM" id="Phobius"/>
    </source>
</evidence>
<accession>A0A4Y4F430</accession>
<dbReference type="Proteomes" id="UP000319812">
    <property type="component" value="Unassembled WGS sequence"/>
</dbReference>
<reference evidence="3 4" key="1">
    <citation type="submission" date="2019-06" db="EMBL/GenBank/DDBJ databases">
        <title>Whole genome shotgun sequence of Halomonas halmophila NBRC 15537.</title>
        <authorList>
            <person name="Hosoyama A."/>
            <person name="Uohara A."/>
            <person name="Ohji S."/>
            <person name="Ichikawa N."/>
        </authorList>
    </citation>
    <scope>NUCLEOTIDE SEQUENCE [LARGE SCALE GENOMIC DNA]</scope>
    <source>
        <strain evidence="3 4">NBRC 15537</strain>
    </source>
</reference>
<feature type="region of interest" description="Disordered" evidence="1">
    <location>
        <begin position="1"/>
        <end position="20"/>
    </location>
</feature>
<keyword evidence="4" id="KW-1185">Reference proteome</keyword>
<keyword evidence="2" id="KW-0472">Membrane</keyword>
<dbReference type="OrthoDB" id="6458927at2"/>
<evidence type="ECO:0000313" key="3">
    <source>
        <dbReference type="EMBL" id="GED22360.1"/>
    </source>
</evidence>
<evidence type="ECO:0000256" key="1">
    <source>
        <dbReference type="SAM" id="MobiDB-lite"/>
    </source>
</evidence>
<dbReference type="EMBL" id="BJOC01000018">
    <property type="protein sequence ID" value="GED22360.1"/>
    <property type="molecule type" value="Genomic_DNA"/>
</dbReference>
<keyword evidence="2" id="KW-1133">Transmembrane helix</keyword>
<gene>
    <name evidence="3" type="ORF">HHA01_13370</name>
</gene>
<dbReference type="RefSeq" id="WP_141319010.1">
    <property type="nucleotide sequence ID" value="NZ_BJOC01000018.1"/>
</dbReference>
<feature type="transmembrane region" description="Helical" evidence="2">
    <location>
        <begin position="41"/>
        <end position="62"/>
    </location>
</feature>
<protein>
    <submittedName>
        <fullName evidence="3">Uncharacterized protein</fullName>
    </submittedName>
</protein>
<feature type="compositionally biased region" description="Basic residues" evidence="1">
    <location>
        <begin position="1"/>
        <end position="11"/>
    </location>
</feature>
<proteinExistence type="predicted"/>
<dbReference type="AlphaFoldDB" id="A0A4Y4F430"/>
<comment type="caution">
    <text evidence="3">The sequence shown here is derived from an EMBL/GenBank/DDBJ whole genome shotgun (WGS) entry which is preliminary data.</text>
</comment>
<sequence length="145" mass="16073">MTTLIRHRQHKVATASEGPEAVERIEQGKLKHQRKAHFGRSMWMAAGTCLVAGLMITTQAIAAGSTIRFQGAISEPGCETQMQTTNSLPRTECYISEQGVSREVTATNTAEQSWHTLDGERLTGGEGQIMQYLQQSPGYMRLTYR</sequence>
<name>A0A4Y4F430_9GAMM</name>
<evidence type="ECO:0000313" key="4">
    <source>
        <dbReference type="Proteomes" id="UP000319812"/>
    </source>
</evidence>
<organism evidence="3 4">
    <name type="scientific">Halomonas halmophila</name>
    <dbReference type="NCBI Taxonomy" id="252"/>
    <lineage>
        <taxon>Bacteria</taxon>
        <taxon>Pseudomonadati</taxon>
        <taxon>Pseudomonadota</taxon>
        <taxon>Gammaproteobacteria</taxon>
        <taxon>Oceanospirillales</taxon>
        <taxon>Halomonadaceae</taxon>
        <taxon>Halomonas</taxon>
    </lineage>
</organism>